<sequence length="269" mass="30238">MSTSRYVVAIDQGTTSCRAIVFDRQGAIVRTAQKEFTQFFPQSGWVEHDAEEIWQTQLEVLKQAVETIAVEDIAAIGITNQRETTVVWDKRTGKPLHPAIVWQCRRTSAICDELRERGAAAAIQSKTGLVLDAYFSGTKLKWILDANPDIREKAERGEALFGTIDTWLIWKLTEGRRHVTDVSNASRTMLLNIHTVEWDRDILQELSIPAAMLPEVCSSSEVYGHTTLLGELPAYRSPERRATSRRRCSVKAASRKGWPKIRTEPAASS</sequence>
<evidence type="ECO:0000313" key="7">
    <source>
        <dbReference type="Proteomes" id="UP001057134"/>
    </source>
</evidence>
<reference evidence="6" key="2">
    <citation type="journal article" date="2021" name="J Anim Sci Technol">
        <title>Complete genome sequence of Paenibacillus konkukensis sp. nov. SK3146 as a potential probiotic strain.</title>
        <authorList>
            <person name="Jung H.I."/>
            <person name="Park S."/>
            <person name="Niu K.M."/>
            <person name="Lee S.W."/>
            <person name="Kothari D."/>
            <person name="Yi K.J."/>
            <person name="Kim S.K."/>
        </authorList>
    </citation>
    <scope>NUCLEOTIDE SEQUENCE</scope>
    <source>
        <strain evidence="6">SK3146</strain>
    </source>
</reference>
<dbReference type="EMBL" id="CP027059">
    <property type="protein sequence ID" value="UQZ86513.1"/>
    <property type="molecule type" value="Genomic_DNA"/>
</dbReference>
<keyword evidence="2 6" id="KW-0808">Transferase</keyword>
<dbReference type="GO" id="GO:0004370">
    <property type="term" value="F:glycerol kinase activity"/>
    <property type="evidence" value="ECO:0007669"/>
    <property type="project" value="UniProtKB-EC"/>
</dbReference>
<dbReference type="EC" id="2.7.1.30" evidence="6"/>
<feature type="domain" description="Carbohydrate kinase FGGY N-terminal" evidence="5">
    <location>
        <begin position="6"/>
        <end position="227"/>
    </location>
</feature>
<feature type="region of interest" description="Disordered" evidence="4">
    <location>
        <begin position="243"/>
        <end position="269"/>
    </location>
</feature>
<dbReference type="Gene3D" id="3.30.420.40">
    <property type="match status" value="1"/>
</dbReference>
<evidence type="ECO:0000313" key="6">
    <source>
        <dbReference type="EMBL" id="UQZ86513.1"/>
    </source>
</evidence>
<dbReference type="InterPro" id="IPR018484">
    <property type="entry name" value="FGGY_N"/>
</dbReference>
<keyword evidence="7" id="KW-1185">Reference proteome</keyword>
<evidence type="ECO:0000256" key="1">
    <source>
        <dbReference type="ARBA" id="ARBA00009156"/>
    </source>
</evidence>
<accession>A0ABY4RWY7</accession>
<dbReference type="Pfam" id="PF00370">
    <property type="entry name" value="FGGY_N"/>
    <property type="match status" value="1"/>
</dbReference>
<proteinExistence type="inferred from homology"/>
<name>A0ABY4RWY7_9BACL</name>
<evidence type="ECO:0000259" key="5">
    <source>
        <dbReference type="Pfam" id="PF00370"/>
    </source>
</evidence>
<evidence type="ECO:0000256" key="2">
    <source>
        <dbReference type="ARBA" id="ARBA00022679"/>
    </source>
</evidence>
<dbReference type="SUPFAM" id="SSF53067">
    <property type="entry name" value="Actin-like ATPase domain"/>
    <property type="match status" value="1"/>
</dbReference>
<evidence type="ECO:0000256" key="4">
    <source>
        <dbReference type="SAM" id="MobiDB-lite"/>
    </source>
</evidence>
<keyword evidence="3 6" id="KW-0418">Kinase</keyword>
<dbReference type="PANTHER" id="PTHR10196:SF69">
    <property type="entry name" value="GLYCEROL KINASE"/>
    <property type="match status" value="1"/>
</dbReference>
<evidence type="ECO:0000256" key="3">
    <source>
        <dbReference type="ARBA" id="ARBA00022777"/>
    </source>
</evidence>
<dbReference type="PANTHER" id="PTHR10196">
    <property type="entry name" value="SUGAR KINASE"/>
    <property type="match status" value="1"/>
</dbReference>
<dbReference type="Proteomes" id="UP001057134">
    <property type="component" value="Chromosome"/>
</dbReference>
<gene>
    <name evidence="6" type="primary">glpK_2</name>
    <name evidence="6" type="ORF">SK3146_05806</name>
</gene>
<dbReference type="InterPro" id="IPR043129">
    <property type="entry name" value="ATPase_NBD"/>
</dbReference>
<feature type="compositionally biased region" description="Basic residues" evidence="4">
    <location>
        <begin position="243"/>
        <end position="259"/>
    </location>
</feature>
<organism evidence="6 7">
    <name type="scientific">Paenibacillus konkukensis</name>
    <dbReference type="NCBI Taxonomy" id="2020716"/>
    <lineage>
        <taxon>Bacteria</taxon>
        <taxon>Bacillati</taxon>
        <taxon>Bacillota</taxon>
        <taxon>Bacilli</taxon>
        <taxon>Bacillales</taxon>
        <taxon>Paenibacillaceae</taxon>
        <taxon>Paenibacillus</taxon>
    </lineage>
</organism>
<protein>
    <submittedName>
        <fullName evidence="6">Glycerol kinase</fullName>
        <ecNumber evidence="6">2.7.1.30</ecNumber>
    </submittedName>
</protein>
<reference evidence="6" key="1">
    <citation type="submission" date="2018-02" db="EMBL/GenBank/DDBJ databases">
        <authorList>
            <person name="Kim S.-K."/>
            <person name="Jung H.-I."/>
            <person name="Lee S.-W."/>
        </authorList>
    </citation>
    <scope>NUCLEOTIDE SEQUENCE</scope>
    <source>
        <strain evidence="6">SK3146</strain>
    </source>
</reference>
<comment type="similarity">
    <text evidence="1">Belongs to the FGGY kinase family.</text>
</comment>